<sequence>MFIDVIPERYGGLFDSVYNYLLSYEYVNFGVALDFKNRISAKPSKGRVIVIEARLAGLADARQLMYTRESSWSISTTLVIYTS</sequence>
<dbReference type="Proteomes" id="UP001371456">
    <property type="component" value="Unassembled WGS sequence"/>
</dbReference>
<comment type="caution">
    <text evidence="1">The sequence shown here is derived from an EMBL/GenBank/DDBJ whole genome shotgun (WGS) entry which is preliminary data.</text>
</comment>
<name>A0AAN8SXK7_SOLBU</name>
<protein>
    <submittedName>
        <fullName evidence="1">Uncharacterized protein</fullName>
    </submittedName>
</protein>
<proteinExistence type="predicted"/>
<keyword evidence="2" id="KW-1185">Reference proteome</keyword>
<organism evidence="1 2">
    <name type="scientific">Solanum bulbocastanum</name>
    <name type="common">Wild potato</name>
    <dbReference type="NCBI Taxonomy" id="147425"/>
    <lineage>
        <taxon>Eukaryota</taxon>
        <taxon>Viridiplantae</taxon>
        <taxon>Streptophyta</taxon>
        <taxon>Embryophyta</taxon>
        <taxon>Tracheophyta</taxon>
        <taxon>Spermatophyta</taxon>
        <taxon>Magnoliopsida</taxon>
        <taxon>eudicotyledons</taxon>
        <taxon>Gunneridae</taxon>
        <taxon>Pentapetalae</taxon>
        <taxon>asterids</taxon>
        <taxon>lamiids</taxon>
        <taxon>Solanales</taxon>
        <taxon>Solanaceae</taxon>
        <taxon>Solanoideae</taxon>
        <taxon>Solaneae</taxon>
        <taxon>Solanum</taxon>
    </lineage>
</organism>
<accession>A0AAN8SXK7</accession>
<reference evidence="1 2" key="1">
    <citation type="submission" date="2024-02" db="EMBL/GenBank/DDBJ databases">
        <title>de novo genome assembly of Solanum bulbocastanum strain 11H21.</title>
        <authorList>
            <person name="Hosaka A.J."/>
        </authorList>
    </citation>
    <scope>NUCLEOTIDE SEQUENCE [LARGE SCALE GENOMIC DNA]</scope>
    <source>
        <tissue evidence="1">Young leaves</tissue>
    </source>
</reference>
<evidence type="ECO:0000313" key="2">
    <source>
        <dbReference type="Proteomes" id="UP001371456"/>
    </source>
</evidence>
<dbReference type="AlphaFoldDB" id="A0AAN8SXK7"/>
<evidence type="ECO:0000313" key="1">
    <source>
        <dbReference type="EMBL" id="KAK6777680.1"/>
    </source>
</evidence>
<gene>
    <name evidence="1" type="ORF">RDI58_024398</name>
</gene>
<dbReference type="EMBL" id="JBANQN010000010">
    <property type="protein sequence ID" value="KAK6777680.1"/>
    <property type="molecule type" value="Genomic_DNA"/>
</dbReference>